<protein>
    <submittedName>
        <fullName evidence="1">Capsid protein</fullName>
    </submittedName>
</protein>
<gene>
    <name evidence="1" type="ORF">FHS87_000352</name>
</gene>
<evidence type="ECO:0000313" key="2">
    <source>
        <dbReference type="Proteomes" id="UP000580654"/>
    </source>
</evidence>
<evidence type="ECO:0000313" key="1">
    <source>
        <dbReference type="EMBL" id="MBB5692341.1"/>
    </source>
</evidence>
<name>A0A840Y8T3_9PROT</name>
<reference evidence="1 2" key="1">
    <citation type="submission" date="2020-08" db="EMBL/GenBank/DDBJ databases">
        <title>Genomic Encyclopedia of Type Strains, Phase IV (KMG-IV): sequencing the most valuable type-strain genomes for metagenomic binning, comparative biology and taxonomic classification.</title>
        <authorList>
            <person name="Goeker M."/>
        </authorList>
    </citation>
    <scope>NUCLEOTIDE SEQUENCE [LARGE SCALE GENOMIC DNA]</scope>
    <source>
        <strain evidence="1 2">DSM 25622</strain>
    </source>
</reference>
<proteinExistence type="predicted"/>
<dbReference type="AlphaFoldDB" id="A0A840Y8T3"/>
<keyword evidence="2" id="KW-1185">Reference proteome</keyword>
<sequence>MAQGERAMEQLPMQAAETEDALEQAVTEAFDRILSRLPVGRRVEALRSLREELERCISEMPMSGAPADATGMRARFSALAAGFAPYEPAPAIQ</sequence>
<comment type="caution">
    <text evidence="1">The sequence shown here is derived from an EMBL/GenBank/DDBJ whole genome shotgun (WGS) entry which is preliminary data.</text>
</comment>
<dbReference type="EMBL" id="JACIJD010000001">
    <property type="protein sequence ID" value="MBB5692341.1"/>
    <property type="molecule type" value="Genomic_DNA"/>
</dbReference>
<organism evidence="1 2">
    <name type="scientific">Muricoccus pecuniae</name>
    <dbReference type="NCBI Taxonomy" id="693023"/>
    <lineage>
        <taxon>Bacteria</taxon>
        <taxon>Pseudomonadati</taxon>
        <taxon>Pseudomonadota</taxon>
        <taxon>Alphaproteobacteria</taxon>
        <taxon>Acetobacterales</taxon>
        <taxon>Roseomonadaceae</taxon>
        <taxon>Muricoccus</taxon>
    </lineage>
</organism>
<dbReference type="Proteomes" id="UP000580654">
    <property type="component" value="Unassembled WGS sequence"/>
</dbReference>
<accession>A0A840Y8T3</accession>